<feature type="region of interest" description="Disordered" evidence="3">
    <location>
        <begin position="4339"/>
        <end position="4364"/>
    </location>
</feature>
<feature type="region of interest" description="Disordered" evidence="3">
    <location>
        <begin position="4299"/>
        <end position="4324"/>
    </location>
</feature>
<feature type="region of interest" description="Disordered" evidence="3">
    <location>
        <begin position="4157"/>
        <end position="4176"/>
    </location>
</feature>
<feature type="compositionally biased region" description="Pro residues" evidence="3">
    <location>
        <begin position="3743"/>
        <end position="3754"/>
    </location>
</feature>
<feature type="region of interest" description="Disordered" evidence="3">
    <location>
        <begin position="3723"/>
        <end position="3761"/>
    </location>
</feature>
<feature type="region of interest" description="Disordered" evidence="3">
    <location>
        <begin position="2313"/>
        <end position="2350"/>
    </location>
</feature>
<feature type="non-terminal residue" evidence="4">
    <location>
        <position position="1"/>
    </location>
</feature>
<dbReference type="Proteomes" id="UP000245697">
    <property type="component" value="Unassembled WGS sequence"/>
</dbReference>
<evidence type="ECO:0000256" key="3">
    <source>
        <dbReference type="SAM" id="MobiDB-lite"/>
    </source>
</evidence>
<keyword evidence="2" id="KW-0175">Coiled coil</keyword>
<feature type="region of interest" description="Disordered" evidence="3">
    <location>
        <begin position="2254"/>
        <end position="2273"/>
    </location>
</feature>
<feature type="region of interest" description="Disordered" evidence="3">
    <location>
        <begin position="2219"/>
        <end position="2246"/>
    </location>
</feature>
<feature type="compositionally biased region" description="Low complexity" evidence="3">
    <location>
        <begin position="2319"/>
        <end position="2340"/>
    </location>
</feature>
<organism evidence="4 5">
    <name type="scientific">Actinoplanes xinjiangensis</name>
    <dbReference type="NCBI Taxonomy" id="512350"/>
    <lineage>
        <taxon>Bacteria</taxon>
        <taxon>Bacillati</taxon>
        <taxon>Actinomycetota</taxon>
        <taxon>Actinomycetes</taxon>
        <taxon>Micromonosporales</taxon>
        <taxon>Micromonosporaceae</taxon>
        <taxon>Actinoplanes</taxon>
    </lineage>
</organism>
<dbReference type="PANTHER" id="PTHR13037:SF24">
    <property type="entry name" value="POLYCOMB PROTEIN PCL-RELATED"/>
    <property type="match status" value="1"/>
</dbReference>
<dbReference type="EMBL" id="QGGR01000030">
    <property type="protein sequence ID" value="PWK32436.1"/>
    <property type="molecule type" value="Genomic_DNA"/>
</dbReference>
<feature type="compositionally biased region" description="Low complexity" evidence="3">
    <location>
        <begin position="3359"/>
        <end position="3372"/>
    </location>
</feature>
<feature type="region of interest" description="Disordered" evidence="3">
    <location>
        <begin position="3359"/>
        <end position="3385"/>
    </location>
</feature>
<dbReference type="PANTHER" id="PTHR13037">
    <property type="entry name" value="FORMIN"/>
    <property type="match status" value="1"/>
</dbReference>
<feature type="compositionally biased region" description="Basic and acidic residues" evidence="3">
    <location>
        <begin position="673"/>
        <end position="685"/>
    </location>
</feature>
<evidence type="ECO:0000313" key="5">
    <source>
        <dbReference type="Proteomes" id="UP000245697"/>
    </source>
</evidence>
<feature type="compositionally biased region" description="Acidic residues" evidence="3">
    <location>
        <begin position="5397"/>
        <end position="5424"/>
    </location>
</feature>
<proteinExistence type="predicted"/>
<feature type="region of interest" description="Disordered" evidence="3">
    <location>
        <begin position="5280"/>
        <end position="5494"/>
    </location>
</feature>
<feature type="region of interest" description="Disordered" evidence="3">
    <location>
        <begin position="4080"/>
        <end position="4118"/>
    </location>
</feature>
<feature type="region of interest" description="Disordered" evidence="3">
    <location>
        <begin position="1833"/>
        <end position="1854"/>
    </location>
</feature>
<gene>
    <name evidence="4" type="ORF">BC793_13046</name>
</gene>
<sequence length="5686" mass="609486">TPANYRQTTIELKNDGAPLAFVVNSMMPATDIDQIPDVIASITDGLDKNTKVAFVLGINTTSETPDQNFHDTIAEATGIIQNLDVPIAINGYAVGTKNDRFPYGRTRNQVMRDPDTTAAIQGLAADNTYPYLSIQDFDTGARTLTNGTHVFDHLNTTTRRDTDSPTRPLMISGGYRVGDPHNLVERTRERLEKRVLDHETKIAELEAQDDPESRKELTVERQKLRGVEKGIEKLATDAGREQFVRDFTTAVDEDMRSRDRQAATHPMLPYSPEPNLFIDGLLTLGRPNIRFGDAGAEFLMLSETLHDTYGLELANAHGAATLADLNDDVLTTDVQVDSQNNRHPDRDQAFRTDFVGSATPTDLSRLAADFAAGNFLPQSHAVPTTVNRQLFNTEGTGFKEYKAELRNPRKAPATPFTTPASDSRTWQRSLSERQLKQLGAQPHNRMLRTISQPATEPVGTGPRKKGFAVDPDLDPAKPARTIGVPDSQRLVAAHLVATSNDSGTIQQEFDAAAVMADRGGLSLQPDSLYHAITTVRPGTDPSVLRTDTITAGRDRMPLETAVEMRQSAPYDNAHFVRAVLAPDVPVNNRRAGPLDAAEIARIAAAHDVVELAAATGTKVQLTIHDDSGNPPRTYPVKGARPLGSLELERTIDAQGRVSYSPVSPVPSPGPGRDLPDGAADRDPGRYRFAPDPATETPAEVSPRRVGAGLLLAGPDDTATPTIAAKFPAAADRFHVFAHADSTSLHVGAERVSPEQLAAMIRANPDWRGQPVVLVACDTGADARDGFAARLARQLPGTRIVAPRGTAFAGAGGHVVVSDPDTYDEFGLPAPGAVTADSRWLSLVAGTGPDTGVTVTELGQVLSPATPIGEPDPDGLTAVIDEYAALTVADLDELSPDAQRIVDRIGPVLPLTENARQWHGEATEIAASAETMLSDIGTAITGIDRPGNARRDRTVQRFLTEARHERDVVGGFRDSAVQARTMTARTLGVLESLGEVSRRFSHLLTQSRRYAAQAAEAARTAQQARRELASTAADQTQQRALLHLTMAEAFARSNFAAASARQARDEAVALAVQFRHGPLAGAADTIADQLGDTRAVVTGTVERESAAIGAYERAVHRIEDAADRLADLDARPPAPAPQPETAPELETAPESTPAPAVTPQKDTSLPTPAGIREKLPQYLLDSSTLGIAEQLRATENLALDAALRTLGARLPDDVIRDVQNDAVDDVDQFLGEGRPYPVTVDGRPAELRVTAVLDFDAMSVDRLRDKPGKLSSKVQETVTHTLKHNRDRRLEPKAIVSAAPGLVIGVGGAVPLAPSVDHSTAHKSKYTSTTTVKVADLAEVEVPVRFVARLSVPGQPVSDPVEATGTVALGVPSALTNPPPDGLPDHTATLSAPVPAQFGVESVQSRHSLPGETFFDQVEALLIADGMGDLVRIGAPGRPAIQQLFSAAGFSGNLPKMVVTDPDDRHGGWVRSGALPRAAEKGWRRYFPGRSQQIEVRLVARSLDEVQDTDDASHTDTSALSGESTDTNAAKRLWNLWGSVGGGVDLPPLSLVIAPRLAGTQERGFTQSIVQQTGAKQTLTATAPGVRYRGRYGVQVRVLGRRPTMLSGVVETFQWTTRDRLRDTALDPDVRRRAEAWHGRTGENRTHYAPARIERGESFGGAFITRLGDGGLYDAVVDAVRSQPGTGGFRLPSPDELLRHFDDPEFARGLSPEVQTALARDAETRTQLSPDQLRHLANRIVGPGLKIPLIRTGTFVDHTTVVTIQGQLTSLSDGDVIDRGTAGMSDKKRSRSTVTGAVDTSRSVELSLEARVLGPLGRAASTLLGGPRAGVSWGDTDEHGLTGGYATESGHGPALDDKGKPTGIQLREFAGSLDITVTTHTFARANQTGRLLSVGSYGRGVPTTIGSMRQAPRTRRLDVRMLVPESQVSRRPPEARPASAWREAERIEHPLPIGLLTGGYPHRLDNRRVVSFLGADHLQDAVIEALAEASEDPIYTFEDGRISTVIADELSPERLTGDAELFSRPLTLSNLWHGRRAEDAGAEVRIRLTPTRPTVLDETEFARIKRTFASGSSSKSRHGRSIELSASLSGTAVARGGPLNHGGSTGTPGAVVTLAVTPWRRVWGTVREHSLAGVSKLRVTGRPERELLVQVDVDAEIVVEARHDSNMPLRLWPASPTRRAGRRVTLTRSAIIPMTTAELTALQDHDRLRDQRISDVRRQLQHAERAEAQRAEHHEQRTRLSEAQTRERRNLLRRQRAEANDATGHPGTTDLPARHRQELTRQAAEHTEATQRLYEAQARERDVLATHQQGERDLVRQAREQQQQVSEAAAADAPAEAVQPEFRPGPQRSLGIGGVVTPVDLSGRIPRLRRRLAEASSEDLATALFPVELGRSAYDNVRGLTAGSFIGAANLHLGSALNGGRTQTVRMERRFRGATYRVTLTAEPVHEPRFTGITLVDELSITDRTTIGESDTASGSRTVGSVTVGVRAQGTETDRVDGDAANTTGHGPTSVTVGGGLTGTANLDERATKQTRGHERTVEQSLTVTGPVPTYQGGMRFTLTVEGPGLPPEGVSVQDVHEVTSLSASEGRPLAVSDPVTSIPLTQTSDPARRMWREAHGFDRLPEPGRFAVEDVLVNLPDLHEAAAQALAASGVRVNDEIRAAIRNGLTVTQAKALPAMQGGVLHLPMAASLGRDLFLDARLVARPKVLRTDADVKIGGTAKRVRDDKFENTAGHSFTLRMTGPMVTAGANHPGGASRVGERETFNAVSGTTFMEQPLYRTDAASVVKDEGKLDTAKATQQPGERTDDDNDLTQVLEYGVEFRFVARSRDRAGRHRAGTEVRVPGGYVIRMDEASATARTGREVPAAVRATAGAVAAAGKTWTEAAARLDAVTSRRETPTEAEQAYREAERAWWEAYRAHEAAVAGPEDPELPAALSIDDVVTVPLINARGELVGHGFPSRDGDTTTMPRFAAAVDDADLGTYRRFEEGPGSGHTDEATPWTGRPVYFDVHGDQRGFTVRLHDGRELSLSGTQFARLAAQTTSLRDARNGPRSPVVLLSCDVAALQEQGGAAFDFREQLRESHLGETYASTTRTYTNPVGQGQVHLAVGDGGRFVRFGDAPRRRVGFAAEAPRTATSADPAEDVWTDRARPSIPPDPRLPIVDNVSIHDVIHDSRRDRYGDTFGLFFPLDVPTDRWMRRAAGYAYADVHHVPNPYYPGTYDRVTVPWVGFTVPPRTVNAVSSGSGFAVIRLHSGRLVQVSGATLARLAVEAGLYDGPGGTDASIVLWGGFQGRDHFPGGLANDFAQYVYEQAGHEAPVFAPDAMTDFTGFAGVVLPQGGSFQRYRPAAFDLEIESVTATSVVSDSPSDDTIVPEVPVEPTPPSRVLSGPAGNPAVFSAVTDPQLSREVTAFAGDLRDPGMRHIVLETSLGGGQVDRQMLGSPWGAEAHREAGRPVTVFLQRSADGTGFSVSSPDGTPRTVRPRDLARHLAGDPGFRSLDASAFNRPLVLVVLGRNGGLTGTEAEQILEGQIETGGYRRIFCPRGADVTVRVGVRPSDGTVLTLSEGAFALVRPPKLHDFEVATMPGDRGIVLPTGQPGDVTAGALLHPGPRGERDFGIAVNGDGTRVWTRPPQGRPVELTGSELGRMLATHPSVERIIATEPDTGLVVLSPRAGRVDLPGNVGRDVADALPIDPEIRAVWAVPGDVRWHAGGRLDVSGDARPVRVAAGRFGNGSGTTDFDSRPSSSAPPPPVSPPTPVGGAPAVVPFGARRLSDRSGTTFGYSAVTAERHAEVTAFADHLRPGGLSSILPAGTPWAADTDRPGARPLAVFVERAPNGRDFLIPGADGTPRRVRPADLMRHLHRETGFPAIDDPEWAAPILLVVLGSPGGVNDREAAEISDGQLEEGYRPIYAPTGDRARITLTSSPGGSPLTVTDGRFTLLAEPGLPDLDMRRLPGGRGLAMPLHRHPGDLVPPAMVSGSGRGRAPFVVAVNGDGDRVWAMTFGNRKLELTGAALGRVVARHPALRQALADDPGLRVLLASPDSAQAGLGRDFSLGLGLDPARNQVLGLPGPVVWNEHGHLEDDTDLAPVPVDGSTPAPVPAPAPEPAEPDTTPGEILPPVELRDSTGRVFGVSYARDSGPVTAWAGSKPLESHGTVDTYEGTAGRGTPERGAAGWAPSRGRKPFVVHFDRSDGVEASVPTAGGGRRALRGEDVIKLVNGTGLLDVRGAAPATSLVLLSAFPGSHTEPGNLGYDLMAAAQRVYDYRGDLYAPQTAPSFTGGRLALDFGGDFAHFFAAPPGFSPDSAATDEAPEAEPESRPRADQEADLRAGLEILDEERRYDPPLYTPADFQHPLQGRPPAPPSSSMVEARPVLDPLGEVFGISLLTRAEDRDKLRLFAQDTSYYALDTVRAADNSKDKAVLAPWARDSPREGNRPLFVFVRNGYLSQDFQIPRRDGTDDLVAPRDLARELARDPDWQKVDAGPFNRPIVLVLVGALGAPSPRQVAEEFLDGMIAVSGYRKVYYPTGTAYLPKNHSASHLYLESGEYRMARGPRPEDLTVETLPGGRGIVLPLPGDPADVAPAVRSASASAQGGAFLVGVAGDGHRVWAATGNGQRRVELDGDAFAEAVAGHPALSQALSRPPSGGIRLVSPLAGARNERRYTGYDFAIGLKAPGGPVTVTATSGVLPASGPAPRVAEVRFEEVRSIPLVSGQSYTGPVGAFFPTPDEYHIILPTETDKWLANVSDYSMEVWANEAGFASPDKTPWGNALPAVVRFGSGDDQTILVRDEDGLGRTITVAAADAGRLALASQAFLDAAAEDNGHLITSASATGANLRQVLVLLPAGFSETSANQVADSVRDDLRRHGLYRTVHTVVGSRMTEWGRLTPPSWIRTDQPAPLMPRDVEMRPLYYADGQLAGVSLPATLDDPALDRQFVYNTRPGGPLTYTSYIGKSSVGAPEYDLRRKDEKWDALILTHGMKAAFWIQMRNGRKPDRFGVNGDVLADLLNNGRYLARFSPDKFRGYLGVVCHIGNQPWPDGPASAFGRRLHELGDKRSITAGSDTVSMGFVHGTLGVYRDGRYSAFPPAGVVHPTDPAQPGILPVLPPMKRLGPAPENQNEQMPGVRWRDGLTLADLRVIEYLDDAGRVNALGFPIGDDMAQRFRTLSEGASAPAYRSFPGRFDEGSPVVRPVPWAGQQPHFSLFVPPLRTGAGVRVLHRRDGIIEIPRAQLGAVLVKGGLFRMPGVNAYTPFVVWTSLAGADPDSGPIQEIGDALREGGHRGQVFGPGTALKMSGTGAALSDGGRMRAYGRPPGDEAVPGPEAVMMPPVETAGDDTEEQDYPWRADAAYRPTPVHTPETSDDETASDDESDDASAAGLTYPDEPPAQSINYNPPPRPATPADDSEPESEDEADQSEPEDSDEDDSEEDAASSAGEPAAPPVFPDEPPAQSINYNPVPQPAPPADDEIIVEVEDSDDETGDEEAPSVASEPAPVAPPAPRHQVVRVVDRHGRAYGFGMPYGDRDAAQIGDEVGKIDSERLQTYARLDRRGQMTTSRVVPWAGRNTTRPFWVDTRNMLRDSDPDMDVVANSASGAQVADLLVNTVPELAADYRRKPIVLLVGNAGHGDDDPGAPARRFIRRLRELGHLGTVYGPTGDLRFKPSSRHPENWLRIQDGKFVRLAKEPEPPRGTRR</sequence>
<reference evidence="4 5" key="1">
    <citation type="submission" date="2018-05" db="EMBL/GenBank/DDBJ databases">
        <title>Genomic Encyclopedia of Archaeal and Bacterial Type Strains, Phase II (KMG-II): from individual species to whole genera.</title>
        <authorList>
            <person name="Goeker M."/>
        </authorList>
    </citation>
    <scope>NUCLEOTIDE SEQUENCE [LARGE SCALE GENOMIC DNA]</scope>
    <source>
        <strain evidence="4 5">DSM 45184</strain>
    </source>
</reference>
<feature type="coiled-coil region" evidence="2">
    <location>
        <begin position="1006"/>
        <end position="1033"/>
    </location>
</feature>
<feature type="compositionally biased region" description="Basic and acidic residues" evidence="3">
    <location>
        <begin position="4313"/>
        <end position="4324"/>
    </location>
</feature>
<keyword evidence="1" id="KW-0945">Host-virus interaction</keyword>
<feature type="region of interest" description="Disordered" evidence="3">
    <location>
        <begin position="453"/>
        <end position="481"/>
    </location>
</feature>
<feature type="region of interest" description="Disordered" evidence="3">
    <location>
        <begin position="622"/>
        <end position="702"/>
    </location>
</feature>
<feature type="compositionally biased region" description="Pro residues" evidence="3">
    <location>
        <begin position="5432"/>
        <end position="5441"/>
    </location>
</feature>
<feature type="region of interest" description="Disordered" evidence="3">
    <location>
        <begin position="156"/>
        <end position="180"/>
    </location>
</feature>
<keyword evidence="5" id="KW-1185">Reference proteome</keyword>
<name>A0A316ENH9_9ACTN</name>
<evidence type="ECO:0000256" key="1">
    <source>
        <dbReference type="ARBA" id="ARBA00022581"/>
    </source>
</evidence>
<feature type="region of interest" description="Disordered" evidence="3">
    <location>
        <begin position="1127"/>
        <end position="1167"/>
    </location>
</feature>
<feature type="coiled-coil region" evidence="2">
    <location>
        <begin position="181"/>
        <end position="208"/>
    </location>
</feature>
<comment type="caution">
    <text evidence="4">The sequence shown here is derived from an EMBL/GenBank/DDBJ whole genome shotgun (WGS) entry which is preliminary data.</text>
</comment>
<evidence type="ECO:0000313" key="4">
    <source>
        <dbReference type="EMBL" id="PWK32436.1"/>
    </source>
</evidence>
<feature type="compositionally biased region" description="Acidic residues" evidence="3">
    <location>
        <begin position="5354"/>
        <end position="5367"/>
    </location>
</feature>
<protein>
    <submittedName>
        <fullName evidence="4">Uncharacterized protein</fullName>
    </submittedName>
</protein>
<feature type="compositionally biased region" description="Pro residues" evidence="3">
    <location>
        <begin position="4095"/>
        <end position="4104"/>
    </location>
</feature>
<accession>A0A316ENH9</accession>
<evidence type="ECO:0000256" key="2">
    <source>
        <dbReference type="SAM" id="Coils"/>
    </source>
</evidence>
<feature type="region of interest" description="Disordered" evidence="3">
    <location>
        <begin position="2494"/>
        <end position="2517"/>
    </location>
</feature>
<feature type="compositionally biased region" description="Acidic residues" evidence="3">
    <location>
        <begin position="5458"/>
        <end position="5478"/>
    </location>
</feature>
<feature type="compositionally biased region" description="Low complexity" evidence="3">
    <location>
        <begin position="1140"/>
        <end position="1158"/>
    </location>
</feature>